<evidence type="ECO:0000256" key="6">
    <source>
        <dbReference type="ARBA" id="ARBA00023054"/>
    </source>
</evidence>
<feature type="compositionally biased region" description="Basic and acidic residues" evidence="8">
    <location>
        <begin position="207"/>
        <end position="217"/>
    </location>
</feature>
<name>A0AAN7TFF5_9PEZI</name>
<dbReference type="InterPro" id="IPR037202">
    <property type="entry name" value="ESCRT_assembly_dom"/>
</dbReference>
<feature type="region of interest" description="Disordered" evidence="8">
    <location>
        <begin position="167"/>
        <end position="423"/>
    </location>
</feature>
<dbReference type="Gene3D" id="3.10.110.10">
    <property type="entry name" value="Ubiquitin Conjugating Enzyme"/>
    <property type="match status" value="1"/>
</dbReference>
<dbReference type="Pfam" id="PF09454">
    <property type="entry name" value="Vps23_core"/>
    <property type="match status" value="1"/>
</dbReference>
<dbReference type="SUPFAM" id="SSF140111">
    <property type="entry name" value="Endosomal sorting complex assembly domain"/>
    <property type="match status" value="1"/>
</dbReference>
<dbReference type="Pfam" id="PF05743">
    <property type="entry name" value="UEV"/>
    <property type="match status" value="1"/>
</dbReference>
<feature type="domain" description="UEV" evidence="10">
    <location>
        <begin position="14"/>
        <end position="159"/>
    </location>
</feature>
<evidence type="ECO:0000256" key="5">
    <source>
        <dbReference type="ARBA" id="ARBA00022927"/>
    </source>
</evidence>
<keyword evidence="6" id="KW-0175">Coiled coil</keyword>
<dbReference type="GO" id="GO:0006886">
    <property type="term" value="P:intracellular protein transport"/>
    <property type="evidence" value="ECO:0007669"/>
    <property type="project" value="UniProtKB-ARBA"/>
</dbReference>
<feature type="domain" description="SB" evidence="9">
    <location>
        <begin position="521"/>
        <end position="589"/>
    </location>
</feature>
<proteinExistence type="inferred from homology"/>
<gene>
    <name evidence="11" type="ORF">LTR62_002668</name>
</gene>
<dbReference type="InterPro" id="IPR008883">
    <property type="entry name" value="UEV_N"/>
</dbReference>
<feature type="compositionally biased region" description="Polar residues" evidence="8">
    <location>
        <begin position="325"/>
        <end position="335"/>
    </location>
</feature>
<evidence type="ECO:0000256" key="7">
    <source>
        <dbReference type="PROSITE-ProRule" id="PRU00644"/>
    </source>
</evidence>
<protein>
    <recommendedName>
        <fullName evidence="13">UEV domain-containing protein</fullName>
    </recommendedName>
</protein>
<feature type="compositionally biased region" description="Pro residues" evidence="8">
    <location>
        <begin position="182"/>
        <end position="191"/>
    </location>
</feature>
<keyword evidence="3 7" id="KW-0813">Transport</keyword>
<feature type="compositionally biased region" description="Low complexity" evidence="8">
    <location>
        <begin position="280"/>
        <end position="315"/>
    </location>
</feature>
<dbReference type="AlphaFoldDB" id="A0AAN7TFF5"/>
<dbReference type="SUPFAM" id="SSF101082">
    <property type="entry name" value="Typo IV secretion system protein TraC"/>
    <property type="match status" value="1"/>
</dbReference>
<evidence type="ECO:0000256" key="1">
    <source>
        <dbReference type="ARBA" id="ARBA00004177"/>
    </source>
</evidence>
<evidence type="ECO:0000256" key="3">
    <source>
        <dbReference type="ARBA" id="ARBA00022448"/>
    </source>
</evidence>
<comment type="subcellular location">
    <subcellularLocation>
        <location evidence="1">Endosome</location>
    </subcellularLocation>
</comment>
<dbReference type="SUPFAM" id="SSF54495">
    <property type="entry name" value="UBC-like"/>
    <property type="match status" value="1"/>
</dbReference>
<dbReference type="PANTHER" id="PTHR23306:SF3">
    <property type="entry name" value="TUMOR SUPPRESSOR PROTEIN 101"/>
    <property type="match status" value="1"/>
</dbReference>
<evidence type="ECO:0000256" key="8">
    <source>
        <dbReference type="SAM" id="MobiDB-lite"/>
    </source>
</evidence>
<dbReference type="CDD" id="cd11685">
    <property type="entry name" value="UEV_TSG101-like"/>
    <property type="match status" value="1"/>
</dbReference>
<dbReference type="GO" id="GO:0043130">
    <property type="term" value="F:ubiquitin binding"/>
    <property type="evidence" value="ECO:0007669"/>
    <property type="project" value="TreeGrafter"/>
</dbReference>
<dbReference type="EMBL" id="JAVRRL010000019">
    <property type="protein sequence ID" value="KAK5114099.1"/>
    <property type="molecule type" value="Genomic_DNA"/>
</dbReference>
<evidence type="ECO:0000313" key="11">
    <source>
        <dbReference type="EMBL" id="KAK5114099.1"/>
    </source>
</evidence>
<dbReference type="InterPro" id="IPR016135">
    <property type="entry name" value="UBQ-conjugating_enzyme/RWD"/>
</dbReference>
<dbReference type="PANTHER" id="PTHR23306">
    <property type="entry name" value="TUMOR SUSCEPTIBILITY GENE 101 PROTEIN-RELATED"/>
    <property type="match status" value="1"/>
</dbReference>
<sequence>MKEGEDAMAQQLSDKVLAWLYSVLHEYQDPQRTYSDAARTLSSYPSLSPRTEVYTHEDGSSALLLTISGTLPVTFRGATYKFPVKIWLPKAYPHDPPITYVTPGRDMLVRPGQHVGVDGRIYHSYLRDWQRMWDRASLAEFLEYLQQVFAKEPPVISRAQQQQYYQRNVGGAMPQSQSAAVAPPPRPPKPGEVPSASTPQPPPRPPKPGEEYADHLPQRTSSRQANRDGPPLPPLPHERPVSQQYTSSPQYQNGYAGPSHHMHQKNVSLPQVPGYANGRPFGQHFPPQLQPPQQYEQQRPSNSRSPVSPVSPISSHAQPVEQRYLSGTRQSQIPHQSRHDVRQHPPPPGQSYGQQIAQYHPQHKQHVQTRTQYPPGQHYQHQSVPQPKPQPPPDLLSDPFDVALPTSDSNHASAPAPPIPPNPEREYLLNALSATLTQQAQAKLTQNLSAVAPLQAQAAALQTAHCNLQNEIRQLEALTHTIDSNTQILHRSIAACDKLIASASSGSTPLPAVDELLVPQSLVAQQLWRVCAQGAGVKEAMGSLQRGLDRGRISGQDFVKAMRGLGREGFEAMVVARKCARGLGLEMAKGVMN</sequence>
<accession>A0AAN7TFF5</accession>
<keyword evidence="4" id="KW-0967">Endosome</keyword>
<organism evidence="11 12">
    <name type="scientific">Meristemomyces frigidus</name>
    <dbReference type="NCBI Taxonomy" id="1508187"/>
    <lineage>
        <taxon>Eukaryota</taxon>
        <taxon>Fungi</taxon>
        <taxon>Dikarya</taxon>
        <taxon>Ascomycota</taxon>
        <taxon>Pezizomycotina</taxon>
        <taxon>Dothideomycetes</taxon>
        <taxon>Dothideomycetidae</taxon>
        <taxon>Mycosphaerellales</taxon>
        <taxon>Teratosphaeriaceae</taxon>
        <taxon>Meristemomyces</taxon>
    </lineage>
</organism>
<dbReference type="InterPro" id="IPR017916">
    <property type="entry name" value="SB_dom"/>
</dbReference>
<dbReference type="GO" id="GO:0072666">
    <property type="term" value="P:establishment of protein localization to vacuole"/>
    <property type="evidence" value="ECO:0007669"/>
    <property type="project" value="UniProtKB-ARBA"/>
</dbReference>
<feature type="compositionally biased region" description="Polar residues" evidence="8">
    <location>
        <begin position="368"/>
        <end position="384"/>
    </location>
</feature>
<evidence type="ECO:0000256" key="2">
    <source>
        <dbReference type="ARBA" id="ARBA00009594"/>
    </source>
</evidence>
<comment type="similarity">
    <text evidence="2">Belongs to the ubiquitin-conjugating enzyme family. UEV subfamily.</text>
</comment>
<dbReference type="InterPro" id="IPR052070">
    <property type="entry name" value="ESCRT-I_UEV_domain"/>
</dbReference>
<evidence type="ECO:0000259" key="10">
    <source>
        <dbReference type="PROSITE" id="PS51322"/>
    </source>
</evidence>
<dbReference type="PROSITE" id="PS51322">
    <property type="entry name" value="UEV"/>
    <property type="match status" value="1"/>
</dbReference>
<dbReference type="GO" id="GO:0043162">
    <property type="term" value="P:ubiquitin-dependent protein catabolic process via the multivesicular body sorting pathway"/>
    <property type="evidence" value="ECO:0007669"/>
    <property type="project" value="UniProtKB-ARBA"/>
</dbReference>
<dbReference type="Gene3D" id="6.10.140.820">
    <property type="match status" value="1"/>
</dbReference>
<dbReference type="PROSITE" id="PS51312">
    <property type="entry name" value="SB"/>
    <property type="match status" value="1"/>
</dbReference>
<feature type="compositionally biased region" description="Polar residues" evidence="8">
    <location>
        <begin position="241"/>
        <end position="253"/>
    </location>
</feature>
<comment type="caution">
    <text evidence="11">The sequence shown here is derived from an EMBL/GenBank/DDBJ whole genome shotgun (WGS) entry which is preliminary data.</text>
</comment>
<evidence type="ECO:0000259" key="9">
    <source>
        <dbReference type="PROSITE" id="PS51312"/>
    </source>
</evidence>
<reference evidence="11" key="1">
    <citation type="submission" date="2023-08" db="EMBL/GenBank/DDBJ databases">
        <title>Black Yeasts Isolated from many extreme environments.</title>
        <authorList>
            <person name="Coleine C."/>
            <person name="Stajich J.E."/>
            <person name="Selbmann L."/>
        </authorList>
    </citation>
    <scope>NUCLEOTIDE SEQUENCE</scope>
    <source>
        <strain evidence="11">CCFEE 5401</strain>
    </source>
</reference>
<evidence type="ECO:0008006" key="13">
    <source>
        <dbReference type="Google" id="ProtNLM"/>
    </source>
</evidence>
<dbReference type="Proteomes" id="UP001310890">
    <property type="component" value="Unassembled WGS sequence"/>
</dbReference>
<dbReference type="GO" id="GO:0000813">
    <property type="term" value="C:ESCRT I complex"/>
    <property type="evidence" value="ECO:0007669"/>
    <property type="project" value="TreeGrafter"/>
</dbReference>
<evidence type="ECO:0000313" key="12">
    <source>
        <dbReference type="Proteomes" id="UP001310890"/>
    </source>
</evidence>
<evidence type="ECO:0000256" key="4">
    <source>
        <dbReference type="ARBA" id="ARBA00022753"/>
    </source>
</evidence>
<keyword evidence="5 7" id="KW-0653">Protein transport</keyword>